<gene>
    <name evidence="3" type="ORF">HRR80_000367</name>
</gene>
<protein>
    <submittedName>
        <fullName evidence="3">Uncharacterized protein</fullName>
    </submittedName>
</protein>
<proteinExistence type="predicted"/>
<keyword evidence="2" id="KW-1133">Transmembrane helix</keyword>
<evidence type="ECO:0000313" key="3">
    <source>
        <dbReference type="EMBL" id="KAJ8995602.1"/>
    </source>
</evidence>
<keyword evidence="2" id="KW-0812">Transmembrane</keyword>
<feature type="transmembrane region" description="Helical" evidence="2">
    <location>
        <begin position="84"/>
        <end position="103"/>
    </location>
</feature>
<evidence type="ECO:0000256" key="1">
    <source>
        <dbReference type="SAM" id="MobiDB-lite"/>
    </source>
</evidence>
<evidence type="ECO:0000313" key="4">
    <source>
        <dbReference type="Proteomes" id="UP001161757"/>
    </source>
</evidence>
<accession>A0AAN6F1M7</accession>
<dbReference type="Proteomes" id="UP001161757">
    <property type="component" value="Unassembled WGS sequence"/>
</dbReference>
<feature type="region of interest" description="Disordered" evidence="1">
    <location>
        <begin position="108"/>
        <end position="157"/>
    </location>
</feature>
<evidence type="ECO:0000256" key="2">
    <source>
        <dbReference type="SAM" id="Phobius"/>
    </source>
</evidence>
<dbReference type="EMBL" id="JAJGCB010000001">
    <property type="protein sequence ID" value="KAJ8995602.1"/>
    <property type="molecule type" value="Genomic_DNA"/>
</dbReference>
<reference evidence="3" key="1">
    <citation type="submission" date="2023-01" db="EMBL/GenBank/DDBJ databases">
        <title>Exophiala dermititidis isolated from Cystic Fibrosis Patient.</title>
        <authorList>
            <person name="Kurbessoian T."/>
            <person name="Crocker A."/>
            <person name="Murante D."/>
            <person name="Hogan D.A."/>
            <person name="Stajich J.E."/>
        </authorList>
    </citation>
    <scope>NUCLEOTIDE SEQUENCE</scope>
    <source>
        <strain evidence="3">Ex8</strain>
    </source>
</reference>
<feature type="transmembrane region" description="Helical" evidence="2">
    <location>
        <begin position="55"/>
        <end position="78"/>
    </location>
</feature>
<name>A0AAN6F1M7_EXODE</name>
<comment type="caution">
    <text evidence="3">The sequence shown here is derived from an EMBL/GenBank/DDBJ whole genome shotgun (WGS) entry which is preliminary data.</text>
</comment>
<sequence length="186" mass="20903">MEVVISTPTPNRTDFHYYALARLVQIWHNHNPGLHVDRILPPDVVDMADSAALTLFYVFAMVVAAIFLMSFLALINILVTCAGFIYSFMVLGLRGLGALITLGRRIRHQRRRSKPPAPQQRRRRVIAQTEAEPAGPAAVRRSSRAIPRGPSPTKVLQECRRRLEDIRPLVDAASETRLISTEQSNK</sequence>
<organism evidence="3 4">
    <name type="scientific">Exophiala dermatitidis</name>
    <name type="common">Black yeast-like fungus</name>
    <name type="synonym">Wangiella dermatitidis</name>
    <dbReference type="NCBI Taxonomy" id="5970"/>
    <lineage>
        <taxon>Eukaryota</taxon>
        <taxon>Fungi</taxon>
        <taxon>Dikarya</taxon>
        <taxon>Ascomycota</taxon>
        <taxon>Pezizomycotina</taxon>
        <taxon>Eurotiomycetes</taxon>
        <taxon>Chaetothyriomycetidae</taxon>
        <taxon>Chaetothyriales</taxon>
        <taxon>Herpotrichiellaceae</taxon>
        <taxon>Exophiala</taxon>
    </lineage>
</organism>
<feature type="compositionally biased region" description="Basic residues" evidence="1">
    <location>
        <begin position="108"/>
        <end position="125"/>
    </location>
</feature>
<keyword evidence="2" id="KW-0472">Membrane</keyword>
<dbReference type="AlphaFoldDB" id="A0AAN6F1M7"/>